<gene>
    <name evidence="1" type="ORF">QLQ22_18840</name>
</gene>
<evidence type="ECO:0000313" key="2">
    <source>
        <dbReference type="Proteomes" id="UP001226091"/>
    </source>
</evidence>
<sequence>MKVLIISDSHGLTDELQEIRKRHEGETEAMFHCGDSELEADHPAMQGYASVRGNCDLEARFANEVIEDVEGYRFFVAHGHMHNVKSTLMNLKYSAAVHGAKIVCFGHSHLAGAEYVDDILFINPGSIRLPRMRTEKTYVILEIQNHSAQVTFFELDGSPVPGLSQRFELALS</sequence>
<name>A0ACD4R8G5_9BACI</name>
<dbReference type="EMBL" id="CP126116">
    <property type="protein sequence ID" value="WHZ56731.1"/>
    <property type="molecule type" value="Genomic_DNA"/>
</dbReference>
<proteinExistence type="predicted"/>
<keyword evidence="2" id="KW-1185">Reference proteome</keyword>
<reference evidence="2" key="1">
    <citation type="journal article" date="2025" name="Aquaculture">
        <title>Assessment of the bioflocculant production and safety properties of Metabacillus hrfriensis sp. nov. based on phenotypic and whole-genome sequencing analysis.</title>
        <authorList>
            <person name="Zhang R."/>
            <person name="Zhao Z."/>
            <person name="Luo L."/>
            <person name="Wang S."/>
            <person name="Guo K."/>
            <person name="Xu W."/>
        </authorList>
    </citation>
    <scope>NUCLEOTIDE SEQUENCE [LARGE SCALE GENOMIC DNA]</scope>
    <source>
        <strain evidence="2">CT-WN-B3</strain>
    </source>
</reference>
<accession>A0ACD4R8G5</accession>
<protein>
    <submittedName>
        <fullName evidence="1">Metallophosphoesterase</fullName>
    </submittedName>
</protein>
<dbReference type="Proteomes" id="UP001226091">
    <property type="component" value="Chromosome"/>
</dbReference>
<evidence type="ECO:0000313" key="1">
    <source>
        <dbReference type="EMBL" id="WHZ56731.1"/>
    </source>
</evidence>
<organism evidence="1 2">
    <name type="scientific">Metabacillus hrfriensis</name>
    <dbReference type="NCBI Taxonomy" id="3048891"/>
    <lineage>
        <taxon>Bacteria</taxon>
        <taxon>Bacillati</taxon>
        <taxon>Bacillota</taxon>
        <taxon>Bacilli</taxon>
        <taxon>Bacillales</taxon>
        <taxon>Bacillaceae</taxon>
        <taxon>Metabacillus</taxon>
    </lineage>
</organism>